<dbReference type="FunFam" id="2.130.10.10:FF:001715">
    <property type="entry name" value="WD repeat and HMG-box DNA-binding protein 1"/>
    <property type="match status" value="1"/>
</dbReference>
<feature type="domain" description="HMG box" evidence="13">
    <location>
        <begin position="1009"/>
        <end position="1082"/>
    </location>
</feature>
<evidence type="ECO:0000256" key="1">
    <source>
        <dbReference type="ARBA" id="ARBA00004642"/>
    </source>
</evidence>
<evidence type="ECO:0000256" key="6">
    <source>
        <dbReference type="ARBA" id="ARBA00056293"/>
    </source>
</evidence>
<dbReference type="Pfam" id="PF12341">
    <property type="entry name" value="Mcl1_mid"/>
    <property type="match status" value="1"/>
</dbReference>
<evidence type="ECO:0000313" key="14">
    <source>
        <dbReference type="EMBL" id="KAG8561603.1"/>
    </source>
</evidence>
<dbReference type="SMART" id="SM00398">
    <property type="entry name" value="HMG"/>
    <property type="match status" value="1"/>
</dbReference>
<dbReference type="CDD" id="cd21993">
    <property type="entry name" value="HMG-box_WDHD1"/>
    <property type="match status" value="1"/>
</dbReference>
<keyword evidence="11" id="KW-0175">Coiled coil</keyword>
<dbReference type="Proteomes" id="UP000824782">
    <property type="component" value="Unassembled WGS sequence"/>
</dbReference>
<dbReference type="InterPro" id="IPR009071">
    <property type="entry name" value="HMG_box_dom"/>
</dbReference>
<dbReference type="Pfam" id="PF24815">
    <property type="entry name" value="HMG_WDHD1"/>
    <property type="match status" value="1"/>
</dbReference>
<dbReference type="Pfam" id="PF24817">
    <property type="entry name" value="WD40_WDHD1_1st"/>
    <property type="match status" value="1"/>
</dbReference>
<dbReference type="AlphaFoldDB" id="A0AAV7ANE5"/>
<dbReference type="PROSITE" id="PS50082">
    <property type="entry name" value="WD_REPEATS_2"/>
    <property type="match status" value="3"/>
</dbReference>
<dbReference type="InterPro" id="IPR022100">
    <property type="entry name" value="WDHD1/CFT4_beta-prop_2nd"/>
</dbReference>
<evidence type="ECO:0000256" key="2">
    <source>
        <dbReference type="ARBA" id="ARBA00022574"/>
    </source>
</evidence>
<proteinExistence type="predicted"/>
<dbReference type="GO" id="GO:0000278">
    <property type="term" value="P:mitotic cell cycle"/>
    <property type="evidence" value="ECO:0007669"/>
    <property type="project" value="TreeGrafter"/>
</dbReference>
<keyword evidence="15" id="KW-1185">Reference proteome</keyword>
<dbReference type="Pfam" id="PF20946">
    <property type="entry name" value="Ctf4_C"/>
    <property type="match status" value="1"/>
</dbReference>
<evidence type="ECO:0000256" key="4">
    <source>
        <dbReference type="ARBA" id="ARBA00023125"/>
    </source>
</evidence>
<dbReference type="GO" id="GO:0006281">
    <property type="term" value="P:DNA repair"/>
    <property type="evidence" value="ECO:0007669"/>
    <property type="project" value="TreeGrafter"/>
</dbReference>
<comment type="subcellular location">
    <subcellularLocation>
        <location evidence="1">Nucleus</location>
        <location evidence="1">Nucleoplasm</location>
    </subcellularLocation>
</comment>
<feature type="compositionally biased region" description="Polar residues" evidence="12">
    <location>
        <begin position="876"/>
        <end position="908"/>
    </location>
</feature>
<feature type="compositionally biased region" description="Polar residues" evidence="12">
    <location>
        <begin position="967"/>
        <end position="986"/>
    </location>
</feature>
<dbReference type="EMBL" id="WNYA01000007">
    <property type="protein sequence ID" value="KAG8561603.1"/>
    <property type="molecule type" value="Genomic_DNA"/>
</dbReference>
<feature type="repeat" description="WD" evidence="9">
    <location>
        <begin position="9"/>
        <end position="41"/>
    </location>
</feature>
<dbReference type="InterPro" id="IPR015943">
    <property type="entry name" value="WD40/YVTN_repeat-like_dom_sf"/>
</dbReference>
<dbReference type="GO" id="GO:0043596">
    <property type="term" value="C:nuclear replication fork"/>
    <property type="evidence" value="ECO:0007669"/>
    <property type="project" value="TreeGrafter"/>
</dbReference>
<dbReference type="InterPro" id="IPR001680">
    <property type="entry name" value="WD40_rpt"/>
</dbReference>
<protein>
    <recommendedName>
        <fullName evidence="7">WD repeat and HMG-box DNA-binding protein 1</fullName>
    </recommendedName>
    <alternativeName>
        <fullName evidence="8">Acidic nucleoplasmic DNA-binding protein 1</fullName>
    </alternativeName>
</protein>
<dbReference type="GO" id="GO:0003682">
    <property type="term" value="F:chromatin binding"/>
    <property type="evidence" value="ECO:0007669"/>
    <property type="project" value="TreeGrafter"/>
</dbReference>
<comment type="function">
    <text evidence="6">Core replisome component that acts as a replication initiation factor. Binds directly to the CMG complex and functions as a hub to recruit additional proteins to the replication fork.</text>
</comment>
<dbReference type="CDD" id="cd00200">
    <property type="entry name" value="WD40"/>
    <property type="match status" value="1"/>
</dbReference>
<keyword evidence="3" id="KW-0677">Repeat</keyword>
<keyword evidence="5 10" id="KW-0539">Nucleus</keyword>
<dbReference type="PROSITE" id="PS00678">
    <property type="entry name" value="WD_REPEATS_1"/>
    <property type="match status" value="2"/>
</dbReference>
<dbReference type="PANTHER" id="PTHR19932:SF10">
    <property type="entry name" value="WD REPEAT AND HMG-BOX DNA-BINDING PROTEIN 1"/>
    <property type="match status" value="1"/>
</dbReference>
<dbReference type="InterPro" id="IPR048591">
    <property type="entry name" value="WDHD1/CFT4_hel"/>
</dbReference>
<keyword evidence="2 9" id="KW-0853">WD repeat</keyword>
<dbReference type="SUPFAM" id="SSF47095">
    <property type="entry name" value="HMG-box"/>
    <property type="match status" value="1"/>
</dbReference>
<reference evidence="14" key="1">
    <citation type="thesis" date="2020" institute="ProQuest LLC" country="789 East Eisenhower Parkway, Ann Arbor, MI, USA">
        <title>Comparative Genomics and Chromosome Evolution.</title>
        <authorList>
            <person name="Mudd A.B."/>
        </authorList>
    </citation>
    <scope>NUCLEOTIDE SEQUENCE</scope>
    <source>
        <strain evidence="14">237g6f4</strain>
        <tissue evidence="14">Blood</tissue>
    </source>
</reference>
<dbReference type="Gene3D" id="1.10.30.10">
    <property type="entry name" value="High mobility group box domain"/>
    <property type="match status" value="1"/>
</dbReference>
<evidence type="ECO:0000313" key="15">
    <source>
        <dbReference type="Proteomes" id="UP000824782"/>
    </source>
</evidence>
<dbReference type="GO" id="GO:0005654">
    <property type="term" value="C:nucleoplasm"/>
    <property type="evidence" value="ECO:0007669"/>
    <property type="project" value="UniProtKB-SubCell"/>
</dbReference>
<feature type="DNA-binding region" description="HMG box" evidence="10">
    <location>
        <begin position="1009"/>
        <end position="1082"/>
    </location>
</feature>
<evidence type="ECO:0000259" key="13">
    <source>
        <dbReference type="PROSITE" id="PS50118"/>
    </source>
</evidence>
<dbReference type="InterPro" id="IPR057646">
    <property type="entry name" value="WD40_WDHD1_1st"/>
</dbReference>
<feature type="repeat" description="WD" evidence="9">
    <location>
        <begin position="236"/>
        <end position="267"/>
    </location>
</feature>
<evidence type="ECO:0000256" key="3">
    <source>
        <dbReference type="ARBA" id="ARBA00022737"/>
    </source>
</evidence>
<evidence type="ECO:0000256" key="5">
    <source>
        <dbReference type="ARBA" id="ARBA00023242"/>
    </source>
</evidence>
<dbReference type="InterPro" id="IPR036910">
    <property type="entry name" value="HMG_box_dom_sf"/>
</dbReference>
<evidence type="ECO:0000256" key="11">
    <source>
        <dbReference type="SAM" id="Coils"/>
    </source>
</evidence>
<sequence length="1120" mass="124690">MPAEKKPMRYAHLEGHTDVCFNETGSYLVTCGSDGDIRVWENIEDDDPKSISVGEKAYSFAVKNGKVVTASSDNAVQMHTFPDGDPDGILTRFTTNANHVVFNSDGTKIAAGSGDFLIKIVQVDDSSVQKTLRGHNAPVLSVAFDPKDEYLASAGCDGTVRIWNIEEEVCEVNLSLLPKCNDVINAKTICRLSWQPKNGKLLAVPVDKTIQFYERDAWMMSFTLSDDFVTQPFNVVTWSPCGQFVIAGSIDGRIVAWNVSSKACLERVQHDKGFTVCCLSWHPKLPQVAYTDSEGNLGVLEHVCQGGGVSASTKVSSAATKDYDDLFDGDDDNEDFLNGDMIDHQASEGNDDDDNFMPVSGHAKKRAILDDDNSLDVPSLKASDAEKPEGVDDDQSIKAQAYPYKPSYSGPMPTPPQKPFQSGSTPSHLLHRFMMWNSIGVIRCYNDEQDNAIDVEFHDTSIHHAMHLTNTLNHTIADMSQEAVLLACEGIEELASKLQCLHFSSWDNSKEWMVDMPKGEDIQAVCLGQGWVACATTAFLVRVFTVGGVQKEIFSLLGPVVCMAGHGEQLLIVYHRATGFDGDQCLGVQLLELGKRKRQVLHGNPLPLSKKSFLSWLGFSAEGSPCYVDSEGVVRLLNRSLGYTWTPVCNTKEHCKGKSDHYWVVGVHENPQQLRCIPCKGSRFPPTLPRPAMAILPFKLPYCQITTEKGQMEEQYWRSHIFTSYLDYLAKNGYESDENVKTEAEKEQQELLMKMFALSCKLEREFRCMELAELMTQNVMNLAIKYASRSKRLILAQRLSEMALEKAAELAAAQQQEDEAEEEDDFRSRLNAGYSRTSTEWERPSSRAAAQEQEVEMDCGDEETEEDQQPEAPSVNKKTSTNPFRKNITSPEQPTSKSGAIVSSNQGRVNPFKVSASQRSPALAGSSSRILDNMSKLTKKTPTAGNQATRKSDSLVIKPLAPRAKSKQGQGTLFQNIQPKSSTNSKKTQEKENPSSQPDTNTMPEKTEPKKTKTGFQLWLDDNRQDILSENPDVDESEIIKEGMSRFRALTNEERMMWTEKAKGDDSADPKKRKREQQENCKSQEDPEDETQDHSGAAKKRKPFEQSANNKLSAFAFKKE</sequence>
<feature type="compositionally biased region" description="Polar residues" evidence="12">
    <location>
        <begin position="940"/>
        <end position="949"/>
    </location>
</feature>
<dbReference type="InterPro" id="IPR036322">
    <property type="entry name" value="WD40_repeat_dom_sf"/>
</dbReference>
<feature type="region of interest" description="Disordered" evidence="12">
    <location>
        <begin position="338"/>
        <end position="424"/>
    </location>
</feature>
<dbReference type="SUPFAM" id="SSF50978">
    <property type="entry name" value="WD40 repeat-like"/>
    <property type="match status" value="1"/>
</dbReference>
<dbReference type="PROSITE" id="PS50294">
    <property type="entry name" value="WD_REPEATS_REGION"/>
    <property type="match status" value="2"/>
</dbReference>
<evidence type="ECO:0000256" key="9">
    <source>
        <dbReference type="PROSITE-ProRule" id="PRU00221"/>
    </source>
</evidence>
<feature type="compositionally biased region" description="Acidic residues" evidence="12">
    <location>
        <begin position="853"/>
        <end position="869"/>
    </location>
</feature>
<feature type="repeat" description="WD" evidence="9">
    <location>
        <begin position="132"/>
        <end position="166"/>
    </location>
</feature>
<organism evidence="14 15">
    <name type="scientific">Engystomops pustulosus</name>
    <name type="common">Tungara frog</name>
    <name type="synonym">Physalaemus pustulosus</name>
    <dbReference type="NCBI Taxonomy" id="76066"/>
    <lineage>
        <taxon>Eukaryota</taxon>
        <taxon>Metazoa</taxon>
        <taxon>Chordata</taxon>
        <taxon>Craniata</taxon>
        <taxon>Vertebrata</taxon>
        <taxon>Euteleostomi</taxon>
        <taxon>Amphibia</taxon>
        <taxon>Batrachia</taxon>
        <taxon>Anura</taxon>
        <taxon>Neobatrachia</taxon>
        <taxon>Hyloidea</taxon>
        <taxon>Leptodactylidae</taxon>
        <taxon>Leiuperinae</taxon>
        <taxon>Engystomops</taxon>
    </lineage>
</organism>
<name>A0AAV7ANE5_ENGPU</name>
<gene>
    <name evidence="14" type="ORF">GDO81_015408</name>
</gene>
<dbReference type="PROSITE" id="PS50118">
    <property type="entry name" value="HMG_BOX_2"/>
    <property type="match status" value="1"/>
</dbReference>
<dbReference type="SMART" id="SM00320">
    <property type="entry name" value="WD40"/>
    <property type="match status" value="6"/>
</dbReference>
<comment type="caution">
    <text evidence="14">The sequence shown here is derived from an EMBL/GenBank/DDBJ whole genome shotgun (WGS) entry which is preliminary data.</text>
</comment>
<feature type="region of interest" description="Disordered" evidence="12">
    <location>
        <begin position="833"/>
        <end position="1120"/>
    </location>
</feature>
<dbReference type="PANTHER" id="PTHR19932">
    <property type="entry name" value="WD REPEAT AND HMG-BOX DNA BINDING PROTEIN"/>
    <property type="match status" value="1"/>
</dbReference>
<feature type="compositionally biased region" description="Polar residues" evidence="12">
    <location>
        <begin position="915"/>
        <end position="930"/>
    </location>
</feature>
<dbReference type="InterPro" id="IPR055339">
    <property type="entry name" value="HMG-box_WDHD1"/>
</dbReference>
<evidence type="ECO:0000256" key="12">
    <source>
        <dbReference type="SAM" id="MobiDB-lite"/>
    </source>
</evidence>
<keyword evidence="4 10" id="KW-0238">DNA-binding</keyword>
<dbReference type="Gene3D" id="2.130.10.10">
    <property type="entry name" value="YVTN repeat-like/Quinoprotein amine dehydrogenase"/>
    <property type="match status" value="2"/>
</dbReference>
<feature type="compositionally biased region" description="Basic and acidic residues" evidence="12">
    <location>
        <begin position="1038"/>
        <end position="1085"/>
    </location>
</feature>
<evidence type="ECO:0000256" key="8">
    <source>
        <dbReference type="ARBA" id="ARBA00080131"/>
    </source>
</evidence>
<feature type="coiled-coil region" evidence="11">
    <location>
        <begin position="796"/>
        <end position="824"/>
    </location>
</feature>
<evidence type="ECO:0000256" key="10">
    <source>
        <dbReference type="PROSITE-ProRule" id="PRU00267"/>
    </source>
</evidence>
<evidence type="ECO:0000256" key="7">
    <source>
        <dbReference type="ARBA" id="ARBA00069769"/>
    </source>
</evidence>
<accession>A0AAV7ANE5</accession>
<dbReference type="GO" id="GO:0003677">
    <property type="term" value="F:DNA binding"/>
    <property type="evidence" value="ECO:0007669"/>
    <property type="project" value="UniProtKB-UniRule"/>
</dbReference>
<dbReference type="GO" id="GO:0006261">
    <property type="term" value="P:DNA-templated DNA replication"/>
    <property type="evidence" value="ECO:0007669"/>
    <property type="project" value="InterPro"/>
</dbReference>
<dbReference type="InterPro" id="IPR019775">
    <property type="entry name" value="WD40_repeat_CS"/>
</dbReference>
<dbReference type="FunFam" id="1.10.30.10:FF:000028">
    <property type="entry name" value="WD repeat and HMG-box DNA-binding protein 1"/>
    <property type="match status" value="1"/>
</dbReference>